<protein>
    <recommendedName>
        <fullName evidence="2">Bacteriophage tail tape measure N-terminal domain-containing protein</fullName>
    </recommendedName>
</protein>
<proteinExistence type="predicted"/>
<sequence>MTKVAAVEAILSGEAGSLKASIAEAVGIVGKFKNDAEKSARSIERAFQQQEKSVERLRKSLDPLYASSKRYEAALAQLDKALKHGVISQAEYNRTLGLAEKAYLGGGKQAAAAGGALGVLGNMSDQTRYRIQNMGYQVQDIAVQLQMGAKASSVFAAQGSQIASMFGPV</sequence>
<evidence type="ECO:0000256" key="1">
    <source>
        <dbReference type="SAM" id="Coils"/>
    </source>
</evidence>
<evidence type="ECO:0000313" key="4">
    <source>
        <dbReference type="Proteomes" id="UP000248659"/>
    </source>
</evidence>
<evidence type="ECO:0000259" key="2">
    <source>
        <dbReference type="Pfam" id="PF06791"/>
    </source>
</evidence>
<feature type="domain" description="Bacteriophage tail tape measure N-terminal" evidence="2">
    <location>
        <begin position="124"/>
        <end position="167"/>
    </location>
</feature>
<feature type="coiled-coil region" evidence="1">
    <location>
        <begin position="33"/>
        <end position="60"/>
    </location>
</feature>
<keyword evidence="1" id="KW-0175">Coiled coil</keyword>
<feature type="non-terminal residue" evidence="3">
    <location>
        <position position="169"/>
    </location>
</feature>
<dbReference type="Pfam" id="PF06791">
    <property type="entry name" value="TMP_2"/>
    <property type="match status" value="1"/>
</dbReference>
<dbReference type="EMBL" id="MUAV01000132">
    <property type="protein sequence ID" value="RAP39275.1"/>
    <property type="molecule type" value="Genomic_DNA"/>
</dbReference>
<accession>A0ABX9DCE4</accession>
<dbReference type="Proteomes" id="UP000248659">
    <property type="component" value="Unassembled WGS sequence"/>
</dbReference>
<evidence type="ECO:0000313" key="3">
    <source>
        <dbReference type="EMBL" id="RAP39275.1"/>
    </source>
</evidence>
<name>A0ABX9DCE4_9RHOB</name>
<reference evidence="3 4" key="1">
    <citation type="submission" date="2017-01" db="EMBL/GenBank/DDBJ databases">
        <title>Genome sequence of Rhodovulum viride JA756.</title>
        <authorList>
            <person name="Lakshmi K.V."/>
            <person name="Tushar L.D."/>
            <person name="Sasikala C."/>
            <person name="Venkataramana C."/>
        </authorList>
    </citation>
    <scope>NUCLEOTIDE SEQUENCE [LARGE SCALE GENOMIC DNA]</scope>
    <source>
        <strain evidence="3 4">JA756</strain>
    </source>
</reference>
<gene>
    <name evidence="3" type="ORF">BYZ73_21390</name>
</gene>
<dbReference type="RefSeq" id="WP_181498167.1">
    <property type="nucleotide sequence ID" value="NZ_MUAV01000132.1"/>
</dbReference>
<organism evidence="3 4">
    <name type="scientific">Rhodovulum viride</name>
    <dbReference type="NCBI Taxonomy" id="1231134"/>
    <lineage>
        <taxon>Bacteria</taxon>
        <taxon>Pseudomonadati</taxon>
        <taxon>Pseudomonadota</taxon>
        <taxon>Alphaproteobacteria</taxon>
        <taxon>Rhodobacterales</taxon>
        <taxon>Paracoccaceae</taxon>
        <taxon>Rhodovulum</taxon>
    </lineage>
</organism>
<comment type="caution">
    <text evidence="3">The sequence shown here is derived from an EMBL/GenBank/DDBJ whole genome shotgun (WGS) entry which is preliminary data.</text>
</comment>
<keyword evidence="4" id="KW-1185">Reference proteome</keyword>
<dbReference type="InterPro" id="IPR009628">
    <property type="entry name" value="Phage_tape_measure_N"/>
</dbReference>